<name>A0A1I7WDB9_HETBA</name>
<reference evidence="2" key="1">
    <citation type="submission" date="2016-11" db="UniProtKB">
        <authorList>
            <consortium name="WormBaseParasite"/>
        </authorList>
    </citation>
    <scope>IDENTIFICATION</scope>
</reference>
<protein>
    <submittedName>
        <fullName evidence="2">Secreted protein</fullName>
    </submittedName>
</protein>
<sequence length="47" mass="5226">MSFRTTEPLSILCVLTFSITTVHSSSFYPLHILQRTSSGIFSVSVSF</sequence>
<evidence type="ECO:0000313" key="2">
    <source>
        <dbReference type="WBParaSite" id="Hba_02729"/>
    </source>
</evidence>
<dbReference type="Proteomes" id="UP000095283">
    <property type="component" value="Unplaced"/>
</dbReference>
<dbReference type="WBParaSite" id="Hba_02729">
    <property type="protein sequence ID" value="Hba_02729"/>
    <property type="gene ID" value="Hba_02729"/>
</dbReference>
<accession>A0A1I7WDB9</accession>
<organism evidence="1 2">
    <name type="scientific">Heterorhabditis bacteriophora</name>
    <name type="common">Entomopathogenic nematode worm</name>
    <dbReference type="NCBI Taxonomy" id="37862"/>
    <lineage>
        <taxon>Eukaryota</taxon>
        <taxon>Metazoa</taxon>
        <taxon>Ecdysozoa</taxon>
        <taxon>Nematoda</taxon>
        <taxon>Chromadorea</taxon>
        <taxon>Rhabditida</taxon>
        <taxon>Rhabditina</taxon>
        <taxon>Rhabditomorpha</taxon>
        <taxon>Strongyloidea</taxon>
        <taxon>Heterorhabditidae</taxon>
        <taxon>Heterorhabditis</taxon>
    </lineage>
</organism>
<evidence type="ECO:0000313" key="1">
    <source>
        <dbReference type="Proteomes" id="UP000095283"/>
    </source>
</evidence>
<proteinExistence type="predicted"/>
<keyword evidence="1" id="KW-1185">Reference proteome</keyword>
<dbReference type="AlphaFoldDB" id="A0A1I7WDB9"/>